<dbReference type="Proteomes" id="UP000008237">
    <property type="component" value="Unassembled WGS sequence"/>
</dbReference>
<reference evidence="3 4" key="1">
    <citation type="journal article" date="2010" name="Science">
        <title>Genomic comparison of the ants Camponotus floridanus and Harpegnathos saltator.</title>
        <authorList>
            <person name="Bonasio R."/>
            <person name="Zhang G."/>
            <person name="Ye C."/>
            <person name="Mutti N.S."/>
            <person name="Fang X."/>
            <person name="Qin N."/>
            <person name="Donahue G."/>
            <person name="Yang P."/>
            <person name="Li Q."/>
            <person name="Li C."/>
            <person name="Zhang P."/>
            <person name="Huang Z."/>
            <person name="Berger S.L."/>
            <person name="Reinberg D."/>
            <person name="Wang J."/>
            <person name="Liebig J."/>
        </authorList>
    </citation>
    <scope>NUCLEOTIDE SEQUENCE [LARGE SCALE GENOMIC DNA]</scope>
    <source>
        <strain evidence="3 4">R22 G/1</strain>
    </source>
</reference>
<organism evidence="4">
    <name type="scientific">Harpegnathos saltator</name>
    <name type="common">Jerdon's jumping ant</name>
    <dbReference type="NCBI Taxonomy" id="610380"/>
    <lineage>
        <taxon>Eukaryota</taxon>
        <taxon>Metazoa</taxon>
        <taxon>Ecdysozoa</taxon>
        <taxon>Arthropoda</taxon>
        <taxon>Hexapoda</taxon>
        <taxon>Insecta</taxon>
        <taxon>Pterygota</taxon>
        <taxon>Neoptera</taxon>
        <taxon>Endopterygota</taxon>
        <taxon>Hymenoptera</taxon>
        <taxon>Apocrita</taxon>
        <taxon>Aculeata</taxon>
        <taxon>Formicoidea</taxon>
        <taxon>Formicidae</taxon>
        <taxon>Ponerinae</taxon>
        <taxon>Ponerini</taxon>
        <taxon>Harpegnathos</taxon>
    </lineage>
</organism>
<keyword evidence="4" id="KW-1185">Reference proteome</keyword>
<dbReference type="InterPro" id="IPR036875">
    <property type="entry name" value="Znf_CCHC_sf"/>
</dbReference>
<feature type="domain" description="CCHC-type" evidence="2">
    <location>
        <begin position="26"/>
        <end position="41"/>
    </location>
</feature>
<name>E2C4Y7_HARSA</name>
<accession>E2C4Y7</accession>
<dbReference type="AlphaFoldDB" id="E2C4Y7"/>
<dbReference type="InParanoid" id="E2C4Y7"/>
<dbReference type="PROSITE" id="PS50158">
    <property type="entry name" value="ZF_CCHC"/>
    <property type="match status" value="1"/>
</dbReference>
<dbReference type="OrthoDB" id="7551707at2759"/>
<gene>
    <name evidence="3" type="ORF">EAI_13365</name>
</gene>
<evidence type="ECO:0000256" key="1">
    <source>
        <dbReference type="PROSITE-ProRule" id="PRU00047"/>
    </source>
</evidence>
<feature type="non-terminal residue" evidence="3">
    <location>
        <position position="65"/>
    </location>
</feature>
<proteinExistence type="predicted"/>
<dbReference type="Gene3D" id="4.10.60.10">
    <property type="entry name" value="Zinc finger, CCHC-type"/>
    <property type="match status" value="1"/>
</dbReference>
<dbReference type="GO" id="GO:0008270">
    <property type="term" value="F:zinc ion binding"/>
    <property type="evidence" value="ECO:0007669"/>
    <property type="project" value="UniProtKB-KW"/>
</dbReference>
<dbReference type="Pfam" id="PF00098">
    <property type="entry name" value="zf-CCHC"/>
    <property type="match status" value="1"/>
</dbReference>
<dbReference type="SMART" id="SM00343">
    <property type="entry name" value="ZnF_C2HC"/>
    <property type="match status" value="2"/>
</dbReference>
<dbReference type="EMBL" id="GL452707">
    <property type="protein sequence ID" value="EFN76993.1"/>
    <property type="molecule type" value="Genomic_DNA"/>
</dbReference>
<protein>
    <recommendedName>
        <fullName evidence="2">CCHC-type domain-containing protein</fullName>
    </recommendedName>
</protein>
<evidence type="ECO:0000313" key="3">
    <source>
        <dbReference type="EMBL" id="EFN76993.1"/>
    </source>
</evidence>
<dbReference type="GO" id="GO:0003676">
    <property type="term" value="F:nucleic acid binding"/>
    <property type="evidence" value="ECO:0007669"/>
    <property type="project" value="InterPro"/>
</dbReference>
<keyword evidence="1" id="KW-0862">Zinc</keyword>
<keyword evidence="1" id="KW-0479">Metal-binding</keyword>
<evidence type="ECO:0000259" key="2">
    <source>
        <dbReference type="PROSITE" id="PS50158"/>
    </source>
</evidence>
<feature type="non-terminal residue" evidence="3">
    <location>
        <position position="1"/>
    </location>
</feature>
<evidence type="ECO:0000313" key="4">
    <source>
        <dbReference type="Proteomes" id="UP000008237"/>
    </source>
</evidence>
<keyword evidence="1" id="KW-0863">Zinc-finger</keyword>
<dbReference type="SUPFAM" id="SSF57756">
    <property type="entry name" value="Retrovirus zinc finger-like domains"/>
    <property type="match status" value="1"/>
</dbReference>
<dbReference type="InterPro" id="IPR001878">
    <property type="entry name" value="Znf_CCHC"/>
</dbReference>
<sequence length="65" mass="7287">LQYYRCLERGHVQQNCSSEIDRRNNCYRCGEMDHLARNCTKAAKCVVCAEAGKPAGHRMGGPACR</sequence>